<evidence type="ECO:0000256" key="1">
    <source>
        <dbReference type="SAM" id="MobiDB-lite"/>
    </source>
</evidence>
<dbReference type="PANTHER" id="PTHR28037">
    <property type="entry name" value="ALCOHOL O-ACETYLTRANSFERASE 1-RELATED"/>
    <property type="match status" value="1"/>
</dbReference>
<dbReference type="GeneID" id="34573948"/>
<feature type="region of interest" description="Disordered" evidence="1">
    <location>
        <begin position="1"/>
        <end position="20"/>
    </location>
</feature>
<accession>A0A1F5LQQ5</accession>
<reference evidence="2 3" key="1">
    <citation type="journal article" date="2016" name="Sci. Rep.">
        <title>Penicillium arizonense, a new, genome sequenced fungal species, reveals a high chemical diversity in secreted metabolites.</title>
        <authorList>
            <person name="Grijseels S."/>
            <person name="Nielsen J.C."/>
            <person name="Randelovic M."/>
            <person name="Nielsen J."/>
            <person name="Nielsen K.F."/>
            <person name="Workman M."/>
            <person name="Frisvad J.C."/>
        </authorList>
    </citation>
    <scope>NUCLEOTIDE SEQUENCE [LARGE SCALE GENOMIC DNA]</scope>
    <source>
        <strain evidence="2 3">CBS 141311</strain>
    </source>
</reference>
<dbReference type="InterPro" id="IPR052058">
    <property type="entry name" value="Alcohol_O-acetyltransferase"/>
</dbReference>
<dbReference type="EMBL" id="LXJU01000004">
    <property type="protein sequence ID" value="OGE55533.1"/>
    <property type="molecule type" value="Genomic_DNA"/>
</dbReference>
<feature type="compositionally biased region" description="Basic and acidic residues" evidence="1">
    <location>
        <begin position="300"/>
        <end position="316"/>
    </location>
</feature>
<protein>
    <recommendedName>
        <fullName evidence="4">Condensation domain-containing protein</fullName>
    </recommendedName>
</protein>
<evidence type="ECO:0000313" key="3">
    <source>
        <dbReference type="Proteomes" id="UP000177622"/>
    </source>
</evidence>
<evidence type="ECO:0000313" key="2">
    <source>
        <dbReference type="EMBL" id="OGE55533.1"/>
    </source>
</evidence>
<dbReference type="STRING" id="1835702.A0A1F5LQQ5"/>
<feature type="region of interest" description="Disordered" evidence="1">
    <location>
        <begin position="291"/>
        <end position="316"/>
    </location>
</feature>
<gene>
    <name evidence="2" type="ORF">PENARI_c004G06913</name>
</gene>
<proteinExistence type="predicted"/>
<comment type="caution">
    <text evidence="2">The sequence shown here is derived from an EMBL/GenBank/DDBJ whole genome shotgun (WGS) entry which is preliminary data.</text>
</comment>
<name>A0A1F5LQQ5_PENAI</name>
<keyword evidence="3" id="KW-1185">Reference proteome</keyword>
<dbReference type="AlphaFoldDB" id="A0A1F5LQQ5"/>
<dbReference type="PANTHER" id="PTHR28037:SF1">
    <property type="entry name" value="ALCOHOL O-ACETYLTRANSFERASE 1-RELATED"/>
    <property type="match status" value="1"/>
</dbReference>
<dbReference type="Proteomes" id="UP000177622">
    <property type="component" value="Unassembled WGS sequence"/>
</dbReference>
<evidence type="ECO:0008006" key="4">
    <source>
        <dbReference type="Google" id="ProtNLM"/>
    </source>
</evidence>
<sequence>MLWNPCNEKRGRAEGTASDPLDRSGNVVTAAYYRHSAALSLEGIEPLIYDALKQVALQHPPLGPIVKSMVHFVQLQDGRDEEVDALVEEQQNMGFQQTYEQGWRLLIAYTYKQSTVSDLIVCFVVHEPLKDRFCGGLAFHRSFLAALLFASEVNPSSQQTKEHSHFTSIRSLSKMSRSRSRALTGQSRFRTITLGTRETTRLLDISSSSKTNLTGVIQAALVASLFANLPSEITTLYAEGRMSHGEFHSLGGNMANTNTSPCFSYIETHKRQELTTASVWNEARRIHSATKAQLARKKEKAQIDSSQDRKRTKEVDTRDTMEVTMGVNVIVSNMGTFRYHKQPDSQQQQSWQAGTIICGNGGTELGATLSITLVVGEDECLTIGFSWSDSIIEEVWLDQVILTLRKAIEEILYTSGTTKGPLISDALPWGGSMSRLVYLVRDLMLE</sequence>
<dbReference type="RefSeq" id="XP_022490962.1">
    <property type="nucleotide sequence ID" value="XM_022629214.1"/>
</dbReference>
<dbReference type="GO" id="GO:0008080">
    <property type="term" value="F:N-acetyltransferase activity"/>
    <property type="evidence" value="ECO:0007669"/>
    <property type="project" value="TreeGrafter"/>
</dbReference>
<organism evidence="2 3">
    <name type="scientific">Penicillium arizonense</name>
    <dbReference type="NCBI Taxonomy" id="1835702"/>
    <lineage>
        <taxon>Eukaryota</taxon>
        <taxon>Fungi</taxon>
        <taxon>Dikarya</taxon>
        <taxon>Ascomycota</taxon>
        <taxon>Pezizomycotina</taxon>
        <taxon>Eurotiomycetes</taxon>
        <taxon>Eurotiomycetidae</taxon>
        <taxon>Eurotiales</taxon>
        <taxon>Aspergillaceae</taxon>
        <taxon>Penicillium</taxon>
    </lineage>
</organism>
<dbReference type="OrthoDB" id="2150604at2759"/>